<organism evidence="3 4">
    <name type="scientific">Mycobacterium fragae</name>
    <dbReference type="NCBI Taxonomy" id="1260918"/>
    <lineage>
        <taxon>Bacteria</taxon>
        <taxon>Bacillati</taxon>
        <taxon>Actinomycetota</taxon>
        <taxon>Actinomycetes</taxon>
        <taxon>Mycobacteriales</taxon>
        <taxon>Mycobacteriaceae</taxon>
        <taxon>Mycobacterium</taxon>
    </lineage>
</organism>
<evidence type="ECO:0000259" key="2">
    <source>
        <dbReference type="Pfam" id="PF05305"/>
    </source>
</evidence>
<reference evidence="3 4" key="1">
    <citation type="submission" date="2016-01" db="EMBL/GenBank/DDBJ databases">
        <title>The new phylogeny of the genus Mycobacterium.</title>
        <authorList>
            <person name="Tarcisio F."/>
            <person name="Conor M."/>
            <person name="Antonella G."/>
            <person name="Elisabetta G."/>
            <person name="Giulia F.S."/>
            <person name="Sara T."/>
            <person name="Anna F."/>
            <person name="Clotilde B."/>
            <person name="Roberto B."/>
            <person name="Veronica D.S."/>
            <person name="Fabio R."/>
            <person name="Monica P."/>
            <person name="Olivier J."/>
            <person name="Enrico T."/>
            <person name="Nicola S."/>
        </authorList>
    </citation>
    <scope>NUCLEOTIDE SEQUENCE [LARGE SCALE GENOMIC DNA]</scope>
    <source>
        <strain evidence="3 4">DSM 45731</strain>
    </source>
</reference>
<dbReference type="Proteomes" id="UP000194000">
    <property type="component" value="Unassembled WGS sequence"/>
</dbReference>
<dbReference type="Pfam" id="PF05305">
    <property type="entry name" value="DUF732"/>
    <property type="match status" value="1"/>
</dbReference>
<protein>
    <recommendedName>
        <fullName evidence="2">DUF732 domain-containing protein</fullName>
    </recommendedName>
</protein>
<feature type="domain" description="DUF732" evidence="2">
    <location>
        <begin position="26"/>
        <end position="96"/>
    </location>
</feature>
<feature type="signal peptide" evidence="1">
    <location>
        <begin position="1"/>
        <end position="22"/>
    </location>
</feature>
<evidence type="ECO:0000313" key="3">
    <source>
        <dbReference type="EMBL" id="ORV56865.1"/>
    </source>
</evidence>
<feature type="chain" id="PRO_5012191321" description="DUF732 domain-containing protein" evidence="1">
    <location>
        <begin position="23"/>
        <end position="106"/>
    </location>
</feature>
<keyword evidence="4" id="KW-1185">Reference proteome</keyword>
<dbReference type="STRING" id="1260918.AWC06_01270"/>
<dbReference type="EMBL" id="LQOW01000031">
    <property type="protein sequence ID" value="ORV56865.1"/>
    <property type="molecule type" value="Genomic_DNA"/>
</dbReference>
<dbReference type="AlphaFoldDB" id="A0A1X1UJ43"/>
<evidence type="ECO:0000256" key="1">
    <source>
        <dbReference type="SAM" id="SignalP"/>
    </source>
</evidence>
<comment type="caution">
    <text evidence="3">The sequence shown here is derived from an EMBL/GenBank/DDBJ whole genome shotgun (WGS) entry which is preliminary data.</text>
</comment>
<keyword evidence="1" id="KW-0732">Signal</keyword>
<evidence type="ECO:0000313" key="4">
    <source>
        <dbReference type="Proteomes" id="UP000194000"/>
    </source>
</evidence>
<accession>A0A1X1UJ43</accession>
<sequence length="106" mass="10840">MRIRLMLSIVGAAIALAAPAGADDGDQTFLADLDRAGIHYSDPDQAVTAGKTVCSLKDSGTSNDDVVTDLTDQNPGFAPEKAAKFATIATNDLCPQNAEGGAQSSD</sequence>
<dbReference type="OrthoDB" id="4750691at2"/>
<gene>
    <name evidence="3" type="ORF">AWC06_01270</name>
</gene>
<proteinExistence type="predicted"/>
<name>A0A1X1UJ43_9MYCO</name>
<dbReference type="InterPro" id="IPR007969">
    <property type="entry name" value="DUF732"/>
</dbReference>